<name>A0A059FTP4_9PROT</name>
<evidence type="ECO:0000256" key="1">
    <source>
        <dbReference type="SAM" id="MobiDB-lite"/>
    </source>
</evidence>
<keyword evidence="3" id="KW-1185">Reference proteome</keyword>
<protein>
    <submittedName>
        <fullName evidence="2">Uncharacterized protein</fullName>
    </submittedName>
</protein>
<dbReference type="EMBL" id="ARYK01000001">
    <property type="protein sequence ID" value="KCZ93977.1"/>
    <property type="molecule type" value="Genomic_DNA"/>
</dbReference>
<evidence type="ECO:0000313" key="3">
    <source>
        <dbReference type="Proteomes" id="UP000025171"/>
    </source>
</evidence>
<gene>
    <name evidence="2" type="ORF">HJO_01340</name>
</gene>
<dbReference type="RefSeq" id="WP_035612794.1">
    <property type="nucleotide sequence ID" value="NZ_ARYK01000001.1"/>
</dbReference>
<sequence>MVQAGDWSMLDNFEWAKGYAPRFGLTGAPAWNANSGPEERLSGISPNSAANPLRMPSSRIGMRITLTPEYSRPFQKR</sequence>
<feature type="region of interest" description="Disordered" evidence="1">
    <location>
        <begin position="28"/>
        <end position="58"/>
    </location>
</feature>
<organism evidence="2 3">
    <name type="scientific">Hyphomonas johnsonii MHS-2</name>
    <dbReference type="NCBI Taxonomy" id="1280950"/>
    <lineage>
        <taxon>Bacteria</taxon>
        <taxon>Pseudomonadati</taxon>
        <taxon>Pseudomonadota</taxon>
        <taxon>Alphaproteobacteria</taxon>
        <taxon>Hyphomonadales</taxon>
        <taxon>Hyphomonadaceae</taxon>
        <taxon>Hyphomonas</taxon>
    </lineage>
</organism>
<reference evidence="2 3" key="1">
    <citation type="journal article" date="2014" name="Antonie Van Leeuwenhoek">
        <title>Hyphomonas beringensis sp. nov. and Hyphomonas chukchiensis sp. nov., isolated from surface seawater of the Bering Sea and Chukchi Sea.</title>
        <authorList>
            <person name="Li C."/>
            <person name="Lai Q."/>
            <person name="Li G."/>
            <person name="Dong C."/>
            <person name="Wang J."/>
            <person name="Liao Y."/>
            <person name="Shao Z."/>
        </authorList>
    </citation>
    <scope>NUCLEOTIDE SEQUENCE [LARGE SCALE GENOMIC DNA]</scope>
    <source>
        <strain evidence="2 3">MHS-2</strain>
    </source>
</reference>
<dbReference type="AlphaFoldDB" id="A0A059FTP4"/>
<dbReference type="InterPro" id="IPR017853">
    <property type="entry name" value="GH"/>
</dbReference>
<dbReference type="OrthoDB" id="9765195at2"/>
<proteinExistence type="predicted"/>
<evidence type="ECO:0000313" key="2">
    <source>
        <dbReference type="EMBL" id="KCZ93977.1"/>
    </source>
</evidence>
<dbReference type="Gene3D" id="3.20.20.80">
    <property type="entry name" value="Glycosidases"/>
    <property type="match status" value="1"/>
</dbReference>
<accession>A0A059FTP4</accession>
<dbReference type="SUPFAM" id="SSF51445">
    <property type="entry name" value="(Trans)glycosidases"/>
    <property type="match status" value="1"/>
</dbReference>
<dbReference type="STRING" id="1280950.HJO_01340"/>
<comment type="caution">
    <text evidence="2">The sequence shown here is derived from an EMBL/GenBank/DDBJ whole genome shotgun (WGS) entry which is preliminary data.</text>
</comment>
<dbReference type="PATRIC" id="fig|1280950.3.peg.274"/>
<dbReference type="Proteomes" id="UP000025171">
    <property type="component" value="Unassembled WGS sequence"/>
</dbReference>